<reference evidence="2" key="1">
    <citation type="submission" date="2023-06" db="EMBL/GenBank/DDBJ databases">
        <title>Genome-scale phylogeny and comparative genomics of the fungal order Sordariales.</title>
        <authorList>
            <consortium name="Lawrence Berkeley National Laboratory"/>
            <person name="Hensen N."/>
            <person name="Bonometti L."/>
            <person name="Westerberg I."/>
            <person name="Brannstrom I.O."/>
            <person name="Guillou S."/>
            <person name="Cros-Aarteil S."/>
            <person name="Calhoun S."/>
            <person name="Haridas S."/>
            <person name="Kuo A."/>
            <person name="Mondo S."/>
            <person name="Pangilinan J."/>
            <person name="Riley R."/>
            <person name="Labutti K."/>
            <person name="Andreopoulos B."/>
            <person name="Lipzen A."/>
            <person name="Chen C."/>
            <person name="Yanf M."/>
            <person name="Daum C."/>
            <person name="Ng V."/>
            <person name="Clum A."/>
            <person name="Steindorff A."/>
            <person name="Ohm R."/>
            <person name="Martin F."/>
            <person name="Silar P."/>
            <person name="Natvig D."/>
            <person name="Lalanne C."/>
            <person name="Gautier V."/>
            <person name="Ament-Velasquez S.L."/>
            <person name="Kruys A."/>
            <person name="Hutchinson M.I."/>
            <person name="Powell A.J."/>
            <person name="Barry K."/>
            <person name="Miller A.N."/>
            <person name="Grigoriev I.V."/>
            <person name="Debuchy R."/>
            <person name="Gladieux P."/>
            <person name="Thoren M.H."/>
            <person name="Johannesson H."/>
        </authorList>
    </citation>
    <scope>NUCLEOTIDE SEQUENCE</scope>
    <source>
        <strain evidence="2">CBS 540.89</strain>
    </source>
</reference>
<keyword evidence="3" id="KW-1185">Reference proteome</keyword>
<organism evidence="2 3">
    <name type="scientific">Apiosordaria backusii</name>
    <dbReference type="NCBI Taxonomy" id="314023"/>
    <lineage>
        <taxon>Eukaryota</taxon>
        <taxon>Fungi</taxon>
        <taxon>Dikarya</taxon>
        <taxon>Ascomycota</taxon>
        <taxon>Pezizomycotina</taxon>
        <taxon>Sordariomycetes</taxon>
        <taxon>Sordariomycetidae</taxon>
        <taxon>Sordariales</taxon>
        <taxon>Lasiosphaeriaceae</taxon>
        <taxon>Apiosordaria</taxon>
    </lineage>
</organism>
<name>A0AA40EDM0_9PEZI</name>
<protein>
    <submittedName>
        <fullName evidence="2">Uncharacterized protein</fullName>
    </submittedName>
</protein>
<evidence type="ECO:0000313" key="3">
    <source>
        <dbReference type="Proteomes" id="UP001172159"/>
    </source>
</evidence>
<comment type="caution">
    <text evidence="2">The sequence shown here is derived from an EMBL/GenBank/DDBJ whole genome shotgun (WGS) entry which is preliminary data.</text>
</comment>
<gene>
    <name evidence="2" type="ORF">B0T21DRAFT_365586</name>
</gene>
<dbReference type="EMBL" id="JAUKTV010000005">
    <property type="protein sequence ID" value="KAK0737584.1"/>
    <property type="molecule type" value="Genomic_DNA"/>
</dbReference>
<sequence>MQSTFLEIFQVFESHINQTHKYYNEFSNPPCLHVSMFPQELPYIEFHRRFDSPVNHSQRIQILPHTEVLWTFSVVRIPGFLGVLKVHRHRSSFLPLGVPCMLLGRRLSVPPSRRLYAKTPTICHCHPFLRHSRMSINHRDPGKVWTDGLKCYYNKRGSEKICGQLCSRFDPAMKAHIGTFHPQENEALEDKARAKGWDMGQIDAEYIVWLSDQPPQERDPRERFSRKERPRRETPPGNPTRNEKPHRDKHTSVDPAKRRPSTKGSSREEKARTVPEDPGRPRYFGMREPDEPSNRQVRVWMLFRKRDLSDLAIIYR</sequence>
<dbReference type="AlphaFoldDB" id="A0AA40EDM0"/>
<feature type="compositionally biased region" description="Basic and acidic residues" evidence="1">
    <location>
        <begin position="265"/>
        <end position="293"/>
    </location>
</feature>
<feature type="region of interest" description="Disordered" evidence="1">
    <location>
        <begin position="209"/>
        <end position="295"/>
    </location>
</feature>
<feature type="compositionally biased region" description="Basic and acidic residues" evidence="1">
    <location>
        <begin position="215"/>
        <end position="234"/>
    </location>
</feature>
<dbReference type="Proteomes" id="UP001172159">
    <property type="component" value="Unassembled WGS sequence"/>
</dbReference>
<accession>A0AA40EDM0</accession>
<feature type="compositionally biased region" description="Basic and acidic residues" evidence="1">
    <location>
        <begin position="241"/>
        <end position="257"/>
    </location>
</feature>
<evidence type="ECO:0000313" key="2">
    <source>
        <dbReference type="EMBL" id="KAK0737584.1"/>
    </source>
</evidence>
<proteinExistence type="predicted"/>
<evidence type="ECO:0000256" key="1">
    <source>
        <dbReference type="SAM" id="MobiDB-lite"/>
    </source>
</evidence>